<dbReference type="GeneID" id="14921357"/>
<evidence type="ECO:0000256" key="1">
    <source>
        <dbReference type="ARBA" id="ARBA00006484"/>
    </source>
</evidence>
<comment type="similarity">
    <text evidence="1">Belongs to the short-chain dehydrogenases/reductases (SDR) family.</text>
</comment>
<dbReference type="RefSeq" id="XP_004343630.1">
    <property type="nucleotide sequence ID" value="XM_004343580.1"/>
</dbReference>
<dbReference type="Pfam" id="PF00106">
    <property type="entry name" value="adh_short"/>
    <property type="match status" value="1"/>
</dbReference>
<dbReference type="KEGG" id="acan:ACA1_098450"/>
<proteinExistence type="inferred from homology"/>
<dbReference type="OrthoDB" id="2735536at2759"/>
<protein>
    <submittedName>
        <fullName evidence="3">Oxidoreductase, short chain dehydrogenase/reductase superfamily protein</fullName>
    </submittedName>
</protein>
<dbReference type="Gene3D" id="3.40.50.720">
    <property type="entry name" value="NAD(P)-binding Rossmann-like Domain"/>
    <property type="match status" value="1"/>
</dbReference>
<dbReference type="EMBL" id="KB007910">
    <property type="protein sequence ID" value="ELR20499.1"/>
    <property type="molecule type" value="Genomic_DNA"/>
</dbReference>
<dbReference type="Proteomes" id="UP000011083">
    <property type="component" value="Unassembled WGS sequence"/>
</dbReference>
<keyword evidence="4" id="KW-1185">Reference proteome</keyword>
<evidence type="ECO:0000313" key="3">
    <source>
        <dbReference type="EMBL" id="ELR20499.1"/>
    </source>
</evidence>
<dbReference type="PANTHER" id="PTHR43669">
    <property type="entry name" value="5-KETO-D-GLUCONATE 5-REDUCTASE"/>
    <property type="match status" value="1"/>
</dbReference>
<name>L8H4P7_ACACF</name>
<dbReference type="SUPFAM" id="SSF51735">
    <property type="entry name" value="NAD(P)-binding Rossmann-fold domains"/>
    <property type="match status" value="1"/>
</dbReference>
<gene>
    <name evidence="3" type="ORF">ACA1_098450</name>
</gene>
<dbReference type="InterPro" id="IPR002347">
    <property type="entry name" value="SDR_fam"/>
</dbReference>
<dbReference type="OMA" id="ETHAMQR"/>
<evidence type="ECO:0000313" key="4">
    <source>
        <dbReference type="Proteomes" id="UP000011083"/>
    </source>
</evidence>
<dbReference type="AlphaFoldDB" id="L8H4P7"/>
<accession>L8H4P7</accession>
<dbReference type="PANTHER" id="PTHR43669:SF3">
    <property type="entry name" value="ALCOHOL DEHYDROGENASE, PUTATIVE (AFU_ORTHOLOGUE AFUA_3G03445)-RELATED"/>
    <property type="match status" value="1"/>
</dbReference>
<evidence type="ECO:0000256" key="2">
    <source>
        <dbReference type="ARBA" id="ARBA00023002"/>
    </source>
</evidence>
<organism evidence="3 4">
    <name type="scientific">Acanthamoeba castellanii (strain ATCC 30010 / Neff)</name>
    <dbReference type="NCBI Taxonomy" id="1257118"/>
    <lineage>
        <taxon>Eukaryota</taxon>
        <taxon>Amoebozoa</taxon>
        <taxon>Discosea</taxon>
        <taxon>Longamoebia</taxon>
        <taxon>Centramoebida</taxon>
        <taxon>Acanthamoebidae</taxon>
        <taxon>Acanthamoeba</taxon>
    </lineage>
</organism>
<dbReference type="InterPro" id="IPR036291">
    <property type="entry name" value="NAD(P)-bd_dom_sf"/>
</dbReference>
<dbReference type="GO" id="GO:0016491">
    <property type="term" value="F:oxidoreductase activity"/>
    <property type="evidence" value="ECO:0007669"/>
    <property type="project" value="UniProtKB-KW"/>
</dbReference>
<dbReference type="VEuPathDB" id="AmoebaDB:ACA1_098450"/>
<dbReference type="STRING" id="1257118.L8H4P7"/>
<sequence>MAQSLSLSSKGLKGQVVLVLGGAGQVGSAVALDLLRKDAVVAVPSRSRKSLDQLGNYLRDHGADVTNLVMFQDDVGTKEGALRVLEALQAHEATGGRLDHVVASLGSWSQAGPLLERSLSEFNEQLHNSAGIHFVALSVFLPRIADQEGSSYTILTGDSGDRLVAPGAGLVSVGDAALWGVSAVVRAEFHERQARVNELRIGAMIRSKVTEPAEVLDKDVATVITGIMAGHNAVKGQVIRLTADNVREQLETHAMQRFSL</sequence>
<keyword evidence="2" id="KW-0560">Oxidoreductase</keyword>
<dbReference type="CDD" id="cd05233">
    <property type="entry name" value="SDR_c"/>
    <property type="match status" value="1"/>
</dbReference>
<reference evidence="3 4" key="1">
    <citation type="journal article" date="2013" name="Genome Biol.">
        <title>Genome of Acanthamoeba castellanii highlights extensive lateral gene transfer and early evolution of tyrosine kinase signaling.</title>
        <authorList>
            <person name="Clarke M."/>
            <person name="Lohan A.J."/>
            <person name="Liu B."/>
            <person name="Lagkouvardos I."/>
            <person name="Roy S."/>
            <person name="Zafar N."/>
            <person name="Bertelli C."/>
            <person name="Schilde C."/>
            <person name="Kianianmomeni A."/>
            <person name="Burglin T.R."/>
            <person name="Frech C."/>
            <person name="Turcotte B."/>
            <person name="Kopec K.O."/>
            <person name="Synnott J.M."/>
            <person name="Choo C."/>
            <person name="Paponov I."/>
            <person name="Finkler A."/>
            <person name="Soon Heng Tan C."/>
            <person name="Hutchins A.P."/>
            <person name="Weinmeier T."/>
            <person name="Rattei T."/>
            <person name="Chu J.S."/>
            <person name="Gimenez G."/>
            <person name="Irimia M."/>
            <person name="Rigden D.J."/>
            <person name="Fitzpatrick D.A."/>
            <person name="Lorenzo-Morales J."/>
            <person name="Bateman A."/>
            <person name="Chiu C.H."/>
            <person name="Tang P."/>
            <person name="Hegemann P."/>
            <person name="Fromm H."/>
            <person name="Raoult D."/>
            <person name="Greub G."/>
            <person name="Miranda-Saavedra D."/>
            <person name="Chen N."/>
            <person name="Nash P."/>
            <person name="Ginger M.L."/>
            <person name="Horn M."/>
            <person name="Schaap P."/>
            <person name="Caler L."/>
            <person name="Loftus B."/>
        </authorList>
    </citation>
    <scope>NUCLEOTIDE SEQUENCE [LARGE SCALE GENOMIC DNA]</scope>
    <source>
        <strain evidence="3 4">Neff</strain>
    </source>
</reference>